<proteinExistence type="predicted"/>
<reference evidence="3" key="1">
    <citation type="journal article" date="2014" name="Genome Biol. Evol.">
        <title>Pangenome evidence for extensive interdomain horizontal transfer affecting lineage core and shell genes in uncultured planktonic thaumarchaeota and euryarchaeota.</title>
        <authorList>
            <person name="Deschamps P."/>
            <person name="Zivanovic Y."/>
            <person name="Moreira D."/>
            <person name="Rodriguez-Valera F."/>
            <person name="Lopez-Garcia P."/>
        </authorList>
    </citation>
    <scope>NUCLEOTIDE SEQUENCE</scope>
</reference>
<dbReference type="EMBL" id="KF900508">
    <property type="protein sequence ID" value="AIE97443.1"/>
    <property type="molecule type" value="Genomic_DNA"/>
</dbReference>
<evidence type="ECO:0000313" key="3">
    <source>
        <dbReference type="EMBL" id="AIE97443.1"/>
    </source>
</evidence>
<protein>
    <submittedName>
        <fullName evidence="3">Dual specificity phosphatase, catalytic domain protein</fullName>
    </submittedName>
</protein>
<dbReference type="InterPro" id="IPR026841">
    <property type="entry name" value="Aur1/Ipt1"/>
</dbReference>
<feature type="transmembrane region" description="Helical" evidence="1">
    <location>
        <begin position="78"/>
        <end position="99"/>
    </location>
</feature>
<organism evidence="3">
    <name type="scientific">uncultured marine group II/III euryarchaeote KM3_01_B07</name>
    <dbReference type="NCBI Taxonomy" id="1457832"/>
    <lineage>
        <taxon>Archaea</taxon>
        <taxon>Methanobacteriati</taxon>
        <taxon>Methanobacteriota</taxon>
        <taxon>environmental samples</taxon>
    </lineage>
</organism>
<dbReference type="GO" id="GO:0016020">
    <property type="term" value="C:membrane"/>
    <property type="evidence" value="ECO:0007669"/>
    <property type="project" value="UniProtKB-SubCell"/>
</dbReference>
<feature type="transmembrane region" description="Helical" evidence="1">
    <location>
        <begin position="30"/>
        <end position="52"/>
    </location>
</feature>
<dbReference type="AlphaFoldDB" id="A0A075G1M0"/>
<name>A0A075G1M0_9EURY</name>
<keyword evidence="1" id="KW-0812">Transmembrane</keyword>
<feature type="transmembrane region" description="Helical" evidence="1">
    <location>
        <begin position="111"/>
        <end position="131"/>
    </location>
</feature>
<evidence type="ECO:0000259" key="2">
    <source>
        <dbReference type="Pfam" id="PF14378"/>
    </source>
</evidence>
<accession>A0A075G1M0</accession>
<feature type="domain" description="Inositolphosphotransferase Aur1/Ipt1" evidence="2">
    <location>
        <begin position="69"/>
        <end position="237"/>
    </location>
</feature>
<keyword evidence="1" id="KW-0472">Membrane</keyword>
<keyword evidence="1" id="KW-1133">Transmembrane helix</keyword>
<evidence type="ECO:0000256" key="1">
    <source>
        <dbReference type="SAM" id="Phobius"/>
    </source>
</evidence>
<sequence length="261" mass="30389">MDESHPTRIHALVMPWRGFWRSTWSRRERLGGYWFPFEIFLLGLLFIAVPYFGSNNIAAHYLDTVWDPELWLDREIPAVNWMIIPYAALYLFYPTTLAFCPRHDRGRVELILAMQGLILVTLFCTFFFLAFPAEIDLRDQLDMDSMSGLEASLFGFIHFSDNPWNAWPSLHIVHSYLLARMMTLWVNREHEGKPLAKAFLILMWVEYALLCVSILTTKQHYLFDLATGLATAMLAWKLFEYALALAERESPEQIAEDAGWA</sequence>
<dbReference type="Pfam" id="PF14378">
    <property type="entry name" value="PAP2_3"/>
    <property type="match status" value="1"/>
</dbReference>